<accession>A0A4P7NDL3</accession>
<protein>
    <submittedName>
        <fullName evidence="2">Uncharacterized protein</fullName>
    </submittedName>
</protein>
<dbReference type="Proteomes" id="UP000294847">
    <property type="component" value="Chromosome 3"/>
</dbReference>
<dbReference type="PANTHER" id="PTHR48100">
    <property type="entry name" value="BROAD-SPECIFICITY PHOSPHATASE YOR283W-RELATED"/>
    <property type="match status" value="1"/>
</dbReference>
<dbReference type="SMR" id="A0A4P7NDL3"/>
<organism evidence="2 3">
    <name type="scientific">Pyricularia oryzae</name>
    <name type="common">Rice blast fungus</name>
    <name type="synonym">Magnaporthe oryzae</name>
    <dbReference type="NCBI Taxonomy" id="318829"/>
    <lineage>
        <taxon>Eukaryota</taxon>
        <taxon>Fungi</taxon>
        <taxon>Dikarya</taxon>
        <taxon>Ascomycota</taxon>
        <taxon>Pezizomycotina</taxon>
        <taxon>Sordariomycetes</taxon>
        <taxon>Sordariomycetidae</taxon>
        <taxon>Magnaporthales</taxon>
        <taxon>Pyriculariaceae</taxon>
        <taxon>Pyricularia</taxon>
    </lineage>
</organism>
<feature type="region of interest" description="Disordered" evidence="1">
    <location>
        <begin position="206"/>
        <end position="230"/>
    </location>
</feature>
<dbReference type="GO" id="GO:0016791">
    <property type="term" value="F:phosphatase activity"/>
    <property type="evidence" value="ECO:0007669"/>
    <property type="project" value="TreeGrafter"/>
</dbReference>
<name>A0A4P7NDL3_PYROR</name>
<dbReference type="OMA" id="HDKITHL"/>
<dbReference type="EMBL" id="CP034206">
    <property type="protein sequence ID" value="QBZ59270.1"/>
    <property type="molecule type" value="Genomic_DNA"/>
</dbReference>
<dbReference type="GO" id="GO:0005737">
    <property type="term" value="C:cytoplasm"/>
    <property type="evidence" value="ECO:0007669"/>
    <property type="project" value="TreeGrafter"/>
</dbReference>
<dbReference type="SUPFAM" id="SSF53254">
    <property type="entry name" value="Phosphoglycerate mutase-like"/>
    <property type="match status" value="1"/>
</dbReference>
<dbReference type="Gene3D" id="3.40.50.1240">
    <property type="entry name" value="Phosphoglycerate mutase-like"/>
    <property type="match status" value="1"/>
</dbReference>
<dbReference type="InterPro" id="IPR050275">
    <property type="entry name" value="PGM_Phosphatase"/>
</dbReference>
<gene>
    <name evidence="2" type="ORF">PoMZ_04231</name>
</gene>
<evidence type="ECO:0000313" key="3">
    <source>
        <dbReference type="Proteomes" id="UP000294847"/>
    </source>
</evidence>
<sequence length="253" mass="28102">MPATIYFVRHAQGYHNLPKVPGGPNPSLLADPDLTELGKEQCAELSKNFPFHDKITHLVASPLRRTLYTCLLSFGPVLEQGRVQKVTALPELQEIAALPSDTGSDPAVLAKEFGGEKVDLGLVKDDWTDKGPGSPFAPELEKLDARARAARIWLRKLASEVEGDEAHIVVVTHGAILHFLTEDWDGTSIYNSTGWQNTEWRSYEFSDSSGQDSQASLKETKQSWERRRGTAIPLTETEQRELKAVLWRGVKAE</sequence>
<dbReference type="AlphaFoldDB" id="A0A4P7NDL3"/>
<dbReference type="Pfam" id="PF00300">
    <property type="entry name" value="His_Phos_1"/>
    <property type="match status" value="1"/>
</dbReference>
<evidence type="ECO:0000313" key="2">
    <source>
        <dbReference type="EMBL" id="QBZ59270.1"/>
    </source>
</evidence>
<evidence type="ECO:0000256" key="1">
    <source>
        <dbReference type="SAM" id="MobiDB-lite"/>
    </source>
</evidence>
<feature type="compositionally biased region" description="Polar residues" evidence="1">
    <location>
        <begin position="206"/>
        <end position="217"/>
    </location>
</feature>
<dbReference type="CDD" id="cd07067">
    <property type="entry name" value="HP_PGM_like"/>
    <property type="match status" value="1"/>
</dbReference>
<feature type="compositionally biased region" description="Basic and acidic residues" evidence="1">
    <location>
        <begin position="218"/>
        <end position="228"/>
    </location>
</feature>
<proteinExistence type="predicted"/>
<dbReference type="PANTHER" id="PTHR48100:SF54">
    <property type="entry name" value="PHOSPHATASE SPAC5H10.03-RELATED"/>
    <property type="match status" value="1"/>
</dbReference>
<dbReference type="SMART" id="SM00855">
    <property type="entry name" value="PGAM"/>
    <property type="match status" value="1"/>
</dbReference>
<reference evidence="2 3" key="1">
    <citation type="journal article" date="2019" name="Mol. Biol. Evol.">
        <title>Blast fungal genomes show frequent chromosomal changes, gene gains and losses, and effector gene turnover.</title>
        <authorList>
            <person name="Gomez Luciano L.B."/>
            <person name="Jason Tsai I."/>
            <person name="Chuma I."/>
            <person name="Tosa Y."/>
            <person name="Chen Y.H."/>
            <person name="Li J.Y."/>
            <person name="Li M.Y."/>
            <person name="Jade Lu M.Y."/>
            <person name="Nakayashiki H."/>
            <person name="Li W.H."/>
        </authorList>
    </citation>
    <scope>NUCLEOTIDE SEQUENCE [LARGE SCALE GENOMIC DNA]</scope>
    <source>
        <strain evidence="2">MZ5-1-6</strain>
    </source>
</reference>
<dbReference type="InterPro" id="IPR013078">
    <property type="entry name" value="His_Pase_superF_clade-1"/>
</dbReference>
<dbReference type="InterPro" id="IPR029033">
    <property type="entry name" value="His_PPase_superfam"/>
</dbReference>